<keyword evidence="3 7" id="KW-0449">Lipoprotein</keyword>
<dbReference type="EMBL" id="JAUSUW010000015">
    <property type="protein sequence ID" value="MDQ0423080.1"/>
    <property type="molecule type" value="Genomic_DNA"/>
</dbReference>
<dbReference type="CDD" id="cd22268">
    <property type="entry name" value="DPBB_RlpA-like"/>
    <property type="match status" value="1"/>
</dbReference>
<feature type="chain" id="PRO_5046509979" description="Endolytic peptidoglycan transglycosylase RlpA" evidence="5">
    <location>
        <begin position="35"/>
        <end position="357"/>
    </location>
</feature>
<dbReference type="EC" id="4.2.2.-" evidence="3"/>
<dbReference type="SUPFAM" id="SSF50685">
    <property type="entry name" value="Barwin-like endoglucanases"/>
    <property type="match status" value="1"/>
</dbReference>
<comment type="subcellular location">
    <subcellularLocation>
        <location evidence="3">Cell membrane</location>
        <topology evidence="3">Lipid-anchor</topology>
    </subcellularLocation>
</comment>
<comment type="function">
    <text evidence="3">Lytic transglycosylase with a strong preference for naked glycan strands that lack stem peptides.</text>
</comment>
<evidence type="ECO:0000313" key="8">
    <source>
        <dbReference type="Proteomes" id="UP001238496"/>
    </source>
</evidence>
<feature type="signal peptide" evidence="5">
    <location>
        <begin position="1"/>
        <end position="34"/>
    </location>
</feature>
<dbReference type="Gene3D" id="2.40.40.10">
    <property type="entry name" value="RlpA-like domain"/>
    <property type="match status" value="1"/>
</dbReference>
<dbReference type="RefSeq" id="WP_307376468.1">
    <property type="nucleotide sequence ID" value="NZ_JAUSUW010000015.1"/>
</dbReference>
<dbReference type="InterPro" id="IPR036908">
    <property type="entry name" value="RlpA-like_sf"/>
</dbReference>
<dbReference type="InterPro" id="IPR012997">
    <property type="entry name" value="RplA"/>
</dbReference>
<comment type="caution">
    <text evidence="7">The sequence shown here is derived from an EMBL/GenBank/DDBJ whole genome shotgun (WGS) entry which is preliminary data.</text>
</comment>
<evidence type="ECO:0000256" key="5">
    <source>
        <dbReference type="SAM" id="SignalP"/>
    </source>
</evidence>
<gene>
    <name evidence="3" type="primary">rlpA</name>
    <name evidence="7" type="ORF">J2045_004130</name>
</gene>
<proteinExistence type="inferred from homology"/>
<reference evidence="7 8" key="1">
    <citation type="submission" date="2023-07" db="EMBL/GenBank/DDBJ databases">
        <title>Genomic Encyclopedia of Type Strains, Phase IV (KMG-IV): sequencing the most valuable type-strain genomes for metagenomic binning, comparative biology and taxonomic classification.</title>
        <authorList>
            <person name="Goeker M."/>
        </authorList>
    </citation>
    <scope>NUCLEOTIDE SEQUENCE [LARGE SCALE GENOMIC DNA]</scope>
    <source>
        <strain evidence="7 8">DSM 1111</strain>
    </source>
</reference>
<evidence type="ECO:0000313" key="7">
    <source>
        <dbReference type="EMBL" id="MDQ0423080.1"/>
    </source>
</evidence>
<evidence type="ECO:0000256" key="4">
    <source>
        <dbReference type="RuleBase" id="RU003495"/>
    </source>
</evidence>
<evidence type="ECO:0000256" key="2">
    <source>
        <dbReference type="ARBA" id="ARBA00023316"/>
    </source>
</evidence>
<dbReference type="InterPro" id="IPR034718">
    <property type="entry name" value="RlpA"/>
</dbReference>
<dbReference type="NCBIfam" id="TIGR00413">
    <property type="entry name" value="rlpA"/>
    <property type="match status" value="1"/>
</dbReference>
<sequence length="357" mass="38011">MQVSTRGLVANSVKWLSLALLCAFTASCSTTKQTADKPKRSKEYFAESIYGVKASPRVVASGPVPKGGGRYMVGKPYMVKGKTFVPKENPEYDKVGVASWYGDAFHGRMTANGELYDKEHLSAAHPTLPLPSYARVTNLNTGSSVIVRINDRGPFHKGRIIDLSRKTADMLDMKHSGTGEVRVQYIGPARMDGHDMPYLMASYIRKGERGPVIDPGGQIASGVMVASNDVAVPPMRPMVEPGYQTALAGPTPNGSAAQQTLDAQLLMQGSGEKATTGTAVLQSESFAALPEFGPFPMPRPHHIDGYDGSGYAAAFTQEPSETGALAFEAILVRNDGLTERSILSSVASGGIRLSSGL</sequence>
<dbReference type="InterPro" id="IPR009009">
    <property type="entry name" value="RlpA-like_DPBB"/>
</dbReference>
<keyword evidence="1 3" id="KW-0456">Lyase</keyword>
<dbReference type="Proteomes" id="UP001238496">
    <property type="component" value="Unassembled WGS sequence"/>
</dbReference>
<dbReference type="HAMAP" id="MF_02071">
    <property type="entry name" value="RlpA"/>
    <property type="match status" value="1"/>
</dbReference>
<accession>A0ABU0GCK2</accession>
<feature type="domain" description="RlpA-like protein double-psi beta-barrel" evidence="6">
    <location>
        <begin position="95"/>
        <end position="182"/>
    </location>
</feature>
<protein>
    <recommendedName>
        <fullName evidence="3">Endolytic peptidoglycan transglycosylase RlpA</fullName>
        <ecNumber evidence="3">4.2.2.-</ecNumber>
    </recommendedName>
</protein>
<keyword evidence="8" id="KW-1185">Reference proteome</keyword>
<keyword evidence="2 3" id="KW-0961">Cell wall biogenesis/degradation</keyword>
<name>A0ABU0GCK2_9HYPH</name>
<evidence type="ECO:0000256" key="1">
    <source>
        <dbReference type="ARBA" id="ARBA00023239"/>
    </source>
</evidence>
<keyword evidence="3" id="KW-0472">Membrane</keyword>
<keyword evidence="3" id="KW-1003">Cell membrane</keyword>
<dbReference type="PROSITE" id="PS51257">
    <property type="entry name" value="PROKAR_LIPOPROTEIN"/>
    <property type="match status" value="1"/>
</dbReference>
<evidence type="ECO:0000259" key="6">
    <source>
        <dbReference type="Pfam" id="PF03330"/>
    </source>
</evidence>
<organism evidence="7 8">
    <name type="scientific">Peteryoungia aggregata LMG 23059</name>
    <dbReference type="NCBI Taxonomy" id="1368425"/>
    <lineage>
        <taxon>Bacteria</taxon>
        <taxon>Pseudomonadati</taxon>
        <taxon>Pseudomonadota</taxon>
        <taxon>Alphaproteobacteria</taxon>
        <taxon>Hyphomicrobiales</taxon>
        <taxon>Rhizobiaceae</taxon>
        <taxon>Peteryoungia</taxon>
    </lineage>
</organism>
<dbReference type="PANTHER" id="PTHR34183">
    <property type="entry name" value="ENDOLYTIC PEPTIDOGLYCAN TRANSGLYCOSYLASE RLPA"/>
    <property type="match status" value="1"/>
</dbReference>
<dbReference type="PANTHER" id="PTHR34183:SF1">
    <property type="entry name" value="ENDOLYTIC PEPTIDOGLYCAN TRANSGLYCOSYLASE RLPA"/>
    <property type="match status" value="1"/>
</dbReference>
<comment type="similarity">
    <text evidence="3 4">Belongs to the RlpA family.</text>
</comment>
<dbReference type="Pfam" id="PF03330">
    <property type="entry name" value="DPBB_1"/>
    <property type="match status" value="1"/>
</dbReference>
<evidence type="ECO:0000256" key="3">
    <source>
        <dbReference type="HAMAP-Rule" id="MF_02071"/>
    </source>
</evidence>
<keyword evidence="3" id="KW-0564">Palmitate</keyword>
<keyword evidence="5" id="KW-0732">Signal</keyword>